<accession>A0A3R6D0R3</accession>
<evidence type="ECO:0000313" key="1">
    <source>
        <dbReference type="EMBL" id="QDD70581.1"/>
    </source>
</evidence>
<gene>
    <name evidence="1" type="ORF">DM298_06710</name>
</gene>
<name>A0A3R6D0R3_LACAM</name>
<dbReference type="Proteomes" id="UP000312326">
    <property type="component" value="Chromosome"/>
</dbReference>
<organism evidence="1 2">
    <name type="scientific">Lactobacillus amylovorus</name>
    <dbReference type="NCBI Taxonomy" id="1604"/>
    <lineage>
        <taxon>Bacteria</taxon>
        <taxon>Bacillati</taxon>
        <taxon>Bacillota</taxon>
        <taxon>Bacilli</taxon>
        <taxon>Lactobacillales</taxon>
        <taxon>Lactobacillaceae</taxon>
        <taxon>Lactobacillus</taxon>
    </lineage>
</organism>
<dbReference type="EMBL" id="CP029754">
    <property type="protein sequence ID" value="QDD70581.1"/>
    <property type="molecule type" value="Genomic_DNA"/>
</dbReference>
<reference evidence="1 2" key="1">
    <citation type="submission" date="2018-06" db="EMBL/GenBank/DDBJ databases">
        <title>Complete genome sequnece of Lactobacillus amylovorus PMRA3.</title>
        <authorList>
            <person name="Nam Y.-D."/>
            <person name="Chung W.-H."/>
            <person name="Park Y.S."/>
            <person name="Kang J."/>
        </authorList>
    </citation>
    <scope>NUCLEOTIDE SEQUENCE [LARGE SCALE GENOMIC DNA]</scope>
    <source>
        <strain evidence="1 2">PMRA3</strain>
    </source>
</reference>
<evidence type="ECO:0000313" key="2">
    <source>
        <dbReference type="Proteomes" id="UP000312326"/>
    </source>
</evidence>
<proteinExistence type="predicted"/>
<protein>
    <submittedName>
        <fullName evidence="1">Uncharacterized protein</fullName>
    </submittedName>
</protein>
<sequence>MQAFFDTKNHWATKPVAHTLGIKKIEETSYSEQMSLLIIYYTFMVQPTLFYVNNITKKLSL</sequence>
<dbReference type="AlphaFoldDB" id="A0A3R6D0R3"/>